<protein>
    <recommendedName>
        <fullName evidence="3">Carboxymuconolactone decarboxylase-like domain-containing protein</fullName>
    </recommendedName>
</protein>
<gene>
    <name evidence="1" type="ORF">ACPOL_4789</name>
</gene>
<evidence type="ECO:0008006" key="3">
    <source>
        <dbReference type="Google" id="ProtNLM"/>
    </source>
</evidence>
<dbReference type="RefSeq" id="WP_114208915.1">
    <property type="nucleotide sequence ID" value="NZ_CP030840.1"/>
</dbReference>
<dbReference type="OrthoDB" id="9810664at2"/>
<keyword evidence="2" id="KW-1185">Reference proteome</keyword>
<evidence type="ECO:0000313" key="1">
    <source>
        <dbReference type="EMBL" id="AXC14055.1"/>
    </source>
</evidence>
<accession>A0A2Z5G5Z8</accession>
<evidence type="ECO:0000313" key="2">
    <source>
        <dbReference type="Proteomes" id="UP000253606"/>
    </source>
</evidence>
<sequence>MADSKTKIELIEDADATGEIAKVYDEWRARSGRQNVSGILKCFSHRPDFLREVMSFSNTVHFSEGHLTRRMKEAIASWVSRLNHCPY</sequence>
<dbReference type="Proteomes" id="UP000253606">
    <property type="component" value="Chromosome"/>
</dbReference>
<organism evidence="1 2">
    <name type="scientific">Acidisarcina polymorpha</name>
    <dbReference type="NCBI Taxonomy" id="2211140"/>
    <lineage>
        <taxon>Bacteria</taxon>
        <taxon>Pseudomonadati</taxon>
        <taxon>Acidobacteriota</taxon>
        <taxon>Terriglobia</taxon>
        <taxon>Terriglobales</taxon>
        <taxon>Acidobacteriaceae</taxon>
        <taxon>Acidisarcina</taxon>
    </lineage>
</organism>
<name>A0A2Z5G5Z8_9BACT</name>
<dbReference type="Gene3D" id="1.20.1290.10">
    <property type="entry name" value="AhpD-like"/>
    <property type="match status" value="1"/>
</dbReference>
<dbReference type="EMBL" id="CP030840">
    <property type="protein sequence ID" value="AXC14055.1"/>
    <property type="molecule type" value="Genomic_DNA"/>
</dbReference>
<dbReference type="KEGG" id="abas:ACPOL_4789"/>
<dbReference type="SUPFAM" id="SSF69118">
    <property type="entry name" value="AhpD-like"/>
    <property type="match status" value="1"/>
</dbReference>
<reference evidence="1 2" key="1">
    <citation type="journal article" date="2018" name="Front. Microbiol.">
        <title>Hydrolytic Capabilities as a Key to Environmental Success: Chitinolytic and Cellulolytic Acidobacteria From Acidic Sub-arctic Soils and Boreal Peatlands.</title>
        <authorList>
            <person name="Belova S.E."/>
            <person name="Ravin N.V."/>
            <person name="Pankratov T.A."/>
            <person name="Rakitin A.L."/>
            <person name="Ivanova A.A."/>
            <person name="Beletsky A.V."/>
            <person name="Mardanov A.V."/>
            <person name="Sinninghe Damste J.S."/>
            <person name="Dedysh S.N."/>
        </authorList>
    </citation>
    <scope>NUCLEOTIDE SEQUENCE [LARGE SCALE GENOMIC DNA]</scope>
    <source>
        <strain evidence="1 2">SBC82</strain>
    </source>
</reference>
<dbReference type="AlphaFoldDB" id="A0A2Z5G5Z8"/>
<proteinExistence type="predicted"/>
<dbReference type="InterPro" id="IPR029032">
    <property type="entry name" value="AhpD-like"/>
</dbReference>